<dbReference type="Proteomes" id="UP000289738">
    <property type="component" value="Chromosome A09"/>
</dbReference>
<dbReference type="AlphaFoldDB" id="A0A445BFM1"/>
<comment type="caution">
    <text evidence="1">The sequence shown here is derived from an EMBL/GenBank/DDBJ whole genome shotgun (WGS) entry which is preliminary data.</text>
</comment>
<gene>
    <name evidence="1" type="ORF">Ahy_A09g042322</name>
</gene>
<protein>
    <submittedName>
        <fullName evidence="1">Uncharacterized protein</fullName>
    </submittedName>
</protein>
<name>A0A445BFM1_ARAHY</name>
<organism evidence="1 2">
    <name type="scientific">Arachis hypogaea</name>
    <name type="common">Peanut</name>
    <dbReference type="NCBI Taxonomy" id="3818"/>
    <lineage>
        <taxon>Eukaryota</taxon>
        <taxon>Viridiplantae</taxon>
        <taxon>Streptophyta</taxon>
        <taxon>Embryophyta</taxon>
        <taxon>Tracheophyta</taxon>
        <taxon>Spermatophyta</taxon>
        <taxon>Magnoliopsida</taxon>
        <taxon>eudicotyledons</taxon>
        <taxon>Gunneridae</taxon>
        <taxon>Pentapetalae</taxon>
        <taxon>rosids</taxon>
        <taxon>fabids</taxon>
        <taxon>Fabales</taxon>
        <taxon>Fabaceae</taxon>
        <taxon>Papilionoideae</taxon>
        <taxon>50 kb inversion clade</taxon>
        <taxon>dalbergioids sensu lato</taxon>
        <taxon>Dalbergieae</taxon>
        <taxon>Pterocarpus clade</taxon>
        <taxon>Arachis</taxon>
    </lineage>
</organism>
<keyword evidence="2" id="KW-1185">Reference proteome</keyword>
<dbReference type="EMBL" id="SDMP01000009">
    <property type="protein sequence ID" value="RYR37431.1"/>
    <property type="molecule type" value="Genomic_DNA"/>
</dbReference>
<accession>A0A445BFM1</accession>
<evidence type="ECO:0000313" key="1">
    <source>
        <dbReference type="EMBL" id="RYR37431.1"/>
    </source>
</evidence>
<proteinExistence type="predicted"/>
<evidence type="ECO:0000313" key="2">
    <source>
        <dbReference type="Proteomes" id="UP000289738"/>
    </source>
</evidence>
<reference evidence="1 2" key="1">
    <citation type="submission" date="2019-01" db="EMBL/GenBank/DDBJ databases">
        <title>Sequencing of cultivated peanut Arachis hypogaea provides insights into genome evolution and oil improvement.</title>
        <authorList>
            <person name="Chen X."/>
        </authorList>
    </citation>
    <scope>NUCLEOTIDE SEQUENCE [LARGE SCALE GENOMIC DNA]</scope>
    <source>
        <strain evidence="2">cv. Fuhuasheng</strain>
        <tissue evidence="1">Leaves</tissue>
    </source>
</reference>
<sequence length="71" mass="8173">MIHQPWLALVGTDPIQCIPSYTNTNTYDVEVALVEEGECGFEAKRAAVEVDQDWKLLVMVFKFWKVKPCRD</sequence>